<dbReference type="GO" id="GO:0016668">
    <property type="term" value="F:oxidoreductase activity, acting on a sulfur group of donors, NAD(P) as acceptor"/>
    <property type="evidence" value="ECO:0007669"/>
    <property type="project" value="UniProtKB-ARBA"/>
</dbReference>
<dbReference type="InterPro" id="IPR008255">
    <property type="entry name" value="Pyr_nucl-diS_OxRdtase_2_AS"/>
</dbReference>
<dbReference type="Pfam" id="PF07992">
    <property type="entry name" value="Pyr_redox_2"/>
    <property type="match status" value="1"/>
</dbReference>
<sequence length="188" mass="20001">MSDGAPRTVRLAIVGSGPAGLTAALYAARAELQPVLIAGVPAGGQLLITTEVENFPGFPEGIQGPELVDRMRRQAVRFGTDIVDDAVTRVDFRARPFRLETGSHGTFLAEAVIVATGANARWLGLPSEERFKGKGVSACATCDGFFFKGKELVVVGGGDSAMEEALFLTNFATRVTVVHRRDRLRASP</sequence>
<reference evidence="7" key="1">
    <citation type="submission" date="2013-08" db="EMBL/GenBank/DDBJ databases">
        <authorList>
            <person name="Mendez C."/>
            <person name="Richter M."/>
            <person name="Ferrer M."/>
            <person name="Sanchez J."/>
        </authorList>
    </citation>
    <scope>NUCLEOTIDE SEQUENCE</scope>
</reference>
<name>T1CJG5_9ZZZZ</name>
<evidence type="ECO:0000256" key="3">
    <source>
        <dbReference type="ARBA" id="ARBA00023002"/>
    </source>
</evidence>
<keyword evidence="4" id="KW-1015">Disulfide bond</keyword>
<organism evidence="7">
    <name type="scientific">mine drainage metagenome</name>
    <dbReference type="NCBI Taxonomy" id="410659"/>
    <lineage>
        <taxon>unclassified sequences</taxon>
        <taxon>metagenomes</taxon>
        <taxon>ecological metagenomes</taxon>
    </lineage>
</organism>
<dbReference type="PRINTS" id="PR00368">
    <property type="entry name" value="FADPNR"/>
</dbReference>
<evidence type="ECO:0000256" key="1">
    <source>
        <dbReference type="ARBA" id="ARBA00022630"/>
    </source>
</evidence>
<keyword evidence="5" id="KW-0676">Redox-active center</keyword>
<dbReference type="EMBL" id="AUZZ01000480">
    <property type="protein sequence ID" value="EQD67910.1"/>
    <property type="molecule type" value="Genomic_DNA"/>
</dbReference>
<keyword evidence="2" id="KW-0274">FAD</keyword>
<dbReference type="PRINTS" id="PR00469">
    <property type="entry name" value="PNDRDTASEII"/>
</dbReference>
<dbReference type="PANTHER" id="PTHR48105">
    <property type="entry name" value="THIOREDOXIN REDUCTASE 1-RELATED-RELATED"/>
    <property type="match status" value="1"/>
</dbReference>
<evidence type="ECO:0000256" key="4">
    <source>
        <dbReference type="ARBA" id="ARBA00023157"/>
    </source>
</evidence>
<evidence type="ECO:0000259" key="6">
    <source>
        <dbReference type="Pfam" id="PF07992"/>
    </source>
</evidence>
<dbReference type="InterPro" id="IPR023753">
    <property type="entry name" value="FAD/NAD-binding_dom"/>
</dbReference>
<feature type="non-terminal residue" evidence="7">
    <location>
        <position position="188"/>
    </location>
</feature>
<keyword evidence="1" id="KW-0285">Flavoprotein</keyword>
<comment type="caution">
    <text evidence="7">The sequence shown here is derived from an EMBL/GenBank/DDBJ whole genome shotgun (WGS) entry which is preliminary data.</text>
</comment>
<feature type="domain" description="FAD/NAD(P)-binding" evidence="6">
    <location>
        <begin position="10"/>
        <end position="185"/>
    </location>
</feature>
<gene>
    <name evidence="7" type="ORF">B2A_00618</name>
</gene>
<accession>T1CJG5</accession>
<dbReference type="PROSITE" id="PS00573">
    <property type="entry name" value="PYRIDINE_REDOX_2"/>
    <property type="match status" value="1"/>
</dbReference>
<keyword evidence="3" id="KW-0560">Oxidoreductase</keyword>
<protein>
    <submittedName>
        <fullName evidence="7">Thioredoxin-disulfide reductase</fullName>
    </submittedName>
</protein>
<dbReference type="AlphaFoldDB" id="T1CJG5"/>
<evidence type="ECO:0000256" key="5">
    <source>
        <dbReference type="ARBA" id="ARBA00023284"/>
    </source>
</evidence>
<dbReference type="InterPro" id="IPR050097">
    <property type="entry name" value="Ferredoxin-NADP_redctase_2"/>
</dbReference>
<evidence type="ECO:0000313" key="7">
    <source>
        <dbReference type="EMBL" id="EQD67910.1"/>
    </source>
</evidence>
<dbReference type="Gene3D" id="3.50.50.60">
    <property type="entry name" value="FAD/NAD(P)-binding domain"/>
    <property type="match status" value="2"/>
</dbReference>
<evidence type="ECO:0000256" key="2">
    <source>
        <dbReference type="ARBA" id="ARBA00022827"/>
    </source>
</evidence>
<dbReference type="SUPFAM" id="SSF51905">
    <property type="entry name" value="FAD/NAD(P)-binding domain"/>
    <property type="match status" value="1"/>
</dbReference>
<proteinExistence type="predicted"/>
<reference evidence="7" key="2">
    <citation type="journal article" date="2014" name="ISME J.">
        <title>Microbial stratification in low pH oxic and suboxic macroscopic growths along an acid mine drainage.</title>
        <authorList>
            <person name="Mendez-Garcia C."/>
            <person name="Mesa V."/>
            <person name="Sprenger R.R."/>
            <person name="Richter M."/>
            <person name="Diez M.S."/>
            <person name="Solano J."/>
            <person name="Bargiela R."/>
            <person name="Golyshina O.V."/>
            <person name="Manteca A."/>
            <person name="Ramos J.L."/>
            <person name="Gallego J.R."/>
            <person name="Llorente I."/>
            <person name="Martins Dos Santos V.A."/>
            <person name="Jensen O.N."/>
            <person name="Pelaez A.I."/>
            <person name="Sanchez J."/>
            <person name="Ferrer M."/>
        </authorList>
    </citation>
    <scope>NUCLEOTIDE SEQUENCE</scope>
</reference>
<dbReference type="InterPro" id="IPR036188">
    <property type="entry name" value="FAD/NAD-bd_sf"/>
</dbReference>